<protein>
    <submittedName>
        <fullName evidence="1">Uncharacterized protein</fullName>
    </submittedName>
</protein>
<proteinExistence type="predicted"/>
<accession>A0ABY7PYW4</accession>
<organism evidence="1 2">
    <name type="scientific">Kitasatospora cathayae</name>
    <dbReference type="NCBI Taxonomy" id="3004092"/>
    <lineage>
        <taxon>Bacteria</taxon>
        <taxon>Bacillati</taxon>
        <taxon>Actinomycetota</taxon>
        <taxon>Actinomycetes</taxon>
        <taxon>Kitasatosporales</taxon>
        <taxon>Streptomycetaceae</taxon>
        <taxon>Kitasatospora</taxon>
    </lineage>
</organism>
<dbReference type="Gene3D" id="3.40.50.1820">
    <property type="entry name" value="alpha/beta hydrolase"/>
    <property type="match status" value="1"/>
</dbReference>
<sequence>MVEEGLDRPFLLLDSALGNHTSPALTDMWQHLRGWHRNFQLATAGHYSYTDVQALLPTLAAAGRLPASALADNVGTVDPCRSLRAQSAYLAAFFDLHLRHRSDHGLLDGPSADYPEMSFVA</sequence>
<evidence type="ECO:0000313" key="1">
    <source>
        <dbReference type="EMBL" id="WBP85434.1"/>
    </source>
</evidence>
<reference evidence="2" key="1">
    <citation type="submission" date="2022-12" db="EMBL/GenBank/DDBJ databases">
        <authorList>
            <person name="Mo P."/>
        </authorList>
    </citation>
    <scope>NUCLEOTIDE SEQUENCE [LARGE SCALE GENOMIC DNA]</scope>
    <source>
        <strain evidence="2">HUAS 3-15</strain>
    </source>
</reference>
<dbReference type="RefSeq" id="WP_270141393.1">
    <property type="nucleotide sequence ID" value="NZ_CP115450.1"/>
</dbReference>
<name>A0ABY7PYW4_9ACTN</name>
<evidence type="ECO:0000313" key="2">
    <source>
        <dbReference type="Proteomes" id="UP001212821"/>
    </source>
</evidence>
<dbReference type="EMBL" id="CP115450">
    <property type="protein sequence ID" value="WBP85434.1"/>
    <property type="molecule type" value="Genomic_DNA"/>
</dbReference>
<dbReference type="InterPro" id="IPR029058">
    <property type="entry name" value="AB_hydrolase_fold"/>
</dbReference>
<dbReference type="Proteomes" id="UP001212821">
    <property type="component" value="Chromosome"/>
</dbReference>
<keyword evidence="2" id="KW-1185">Reference proteome</keyword>
<gene>
    <name evidence="1" type="ORF">O1G21_05895</name>
</gene>